<evidence type="ECO:0000313" key="7">
    <source>
        <dbReference type="EMBL" id="MEW9573812.1"/>
    </source>
</evidence>
<dbReference type="SFLD" id="SFLDF00010">
    <property type="entry name" value="dipeptide_epimerase"/>
    <property type="match status" value="1"/>
</dbReference>
<dbReference type="PANTHER" id="PTHR48073">
    <property type="entry name" value="O-SUCCINYLBENZOATE SYNTHASE-RELATED"/>
    <property type="match status" value="1"/>
</dbReference>
<dbReference type="InterPro" id="IPR013342">
    <property type="entry name" value="Mandelate_racemase_C"/>
</dbReference>
<dbReference type="EC" id="5.1.1.-" evidence="5"/>
<comment type="similarity">
    <text evidence="1 5">Belongs to the mandelate racemase/muconate lactonizing enzyme family.</text>
</comment>
<evidence type="ECO:0000313" key="8">
    <source>
        <dbReference type="Proteomes" id="UP001556220"/>
    </source>
</evidence>
<dbReference type="InterPro" id="IPR036849">
    <property type="entry name" value="Enolase-like_C_sf"/>
</dbReference>
<keyword evidence="3 5" id="KW-0460">Magnesium</keyword>
<name>A0ABV3QKK3_9GAMM</name>
<evidence type="ECO:0000256" key="1">
    <source>
        <dbReference type="ARBA" id="ARBA00008031"/>
    </source>
</evidence>
<reference evidence="7 8" key="1">
    <citation type="submission" date="2024-06" db="EMBL/GenBank/DDBJ databases">
        <authorList>
            <person name="Woo H."/>
        </authorList>
    </citation>
    <scope>NUCLEOTIDE SEQUENCE [LARGE SCALE GENOMIC DNA]</scope>
    <source>
        <strain evidence="7 8">Si-c</strain>
    </source>
</reference>
<accession>A0ABV3QKK3</accession>
<dbReference type="Proteomes" id="UP001556220">
    <property type="component" value="Unassembled WGS sequence"/>
</dbReference>
<dbReference type="Gene3D" id="3.20.20.120">
    <property type="entry name" value="Enolase-like C-terminal domain"/>
    <property type="match status" value="1"/>
</dbReference>
<dbReference type="SUPFAM" id="SSF54826">
    <property type="entry name" value="Enolase N-terminal domain-like"/>
    <property type="match status" value="1"/>
</dbReference>
<evidence type="ECO:0000256" key="3">
    <source>
        <dbReference type="ARBA" id="ARBA00022842"/>
    </source>
</evidence>
<dbReference type="SFLD" id="SFLDG00180">
    <property type="entry name" value="muconate_cycloisomerase"/>
    <property type="match status" value="1"/>
</dbReference>
<dbReference type="InterPro" id="IPR018110">
    <property type="entry name" value="Mandel_Rmase/mucon_lact_enz_CS"/>
</dbReference>
<comment type="caution">
    <text evidence="7">The sequence shown here is derived from an EMBL/GenBank/DDBJ whole genome shotgun (WGS) entry which is preliminary data.</text>
</comment>
<dbReference type="InterPro" id="IPR034603">
    <property type="entry name" value="Dipeptide_epimerase"/>
</dbReference>
<dbReference type="SMART" id="SM00922">
    <property type="entry name" value="MR_MLE"/>
    <property type="match status" value="1"/>
</dbReference>
<dbReference type="SUPFAM" id="SSF51604">
    <property type="entry name" value="Enolase C-terminal domain-like"/>
    <property type="match status" value="1"/>
</dbReference>
<dbReference type="EMBL" id="JBFOHK010000006">
    <property type="protein sequence ID" value="MEW9573812.1"/>
    <property type="molecule type" value="Genomic_DNA"/>
</dbReference>
<feature type="domain" description="Mandelate racemase/muconate lactonizing enzyme C-terminal" evidence="6">
    <location>
        <begin position="131"/>
        <end position="221"/>
    </location>
</feature>
<dbReference type="PANTHER" id="PTHR48073:SF2">
    <property type="entry name" value="O-SUCCINYLBENZOATE SYNTHASE"/>
    <property type="match status" value="1"/>
</dbReference>
<dbReference type="InterPro" id="IPR013341">
    <property type="entry name" value="Mandelate_racemase_N_dom"/>
</dbReference>
<keyword evidence="2 5" id="KW-0479">Metal-binding</keyword>
<dbReference type="CDD" id="cd03319">
    <property type="entry name" value="L-Ala-DL-Glu_epimerase"/>
    <property type="match status" value="1"/>
</dbReference>
<dbReference type="SFLD" id="SFLDS00001">
    <property type="entry name" value="Enolase"/>
    <property type="match status" value="1"/>
</dbReference>
<dbReference type="InterPro" id="IPR029017">
    <property type="entry name" value="Enolase-like_N"/>
</dbReference>
<dbReference type="Gene3D" id="3.30.390.10">
    <property type="entry name" value="Enolase-like, N-terminal domain"/>
    <property type="match status" value="1"/>
</dbReference>
<gene>
    <name evidence="7" type="ORF">ABQJ54_18825</name>
</gene>
<keyword evidence="8" id="KW-1185">Reference proteome</keyword>
<keyword evidence="4 5" id="KW-0413">Isomerase</keyword>
<dbReference type="InterPro" id="IPR029065">
    <property type="entry name" value="Enolase_C-like"/>
</dbReference>
<proteinExistence type="inferred from homology"/>
<dbReference type="Pfam" id="PF02746">
    <property type="entry name" value="MR_MLE_N"/>
    <property type="match status" value="1"/>
</dbReference>
<evidence type="ECO:0000256" key="4">
    <source>
        <dbReference type="ARBA" id="ARBA00023235"/>
    </source>
</evidence>
<evidence type="ECO:0000256" key="2">
    <source>
        <dbReference type="ARBA" id="ARBA00022723"/>
    </source>
</evidence>
<sequence>MKKVLSFHVERWALLQPFHIAGRTFEGFDCVVAELAEDGNVGRGEALGVYYTDDQLPAVVAQLESVRAEIQGGINREGLQNLLKPGGARHCIDMAMWDLESRLSGKSAWALAGVAATPMETVYTIGIEREPEEMAEKAARAPHPLLKVKLDSNRPVERIEAIRKRRPDARLTVDANQGWSFEQLKEVMAPMQKLGVIFIEQPLPRGEDAALEGYKAPLPLCADESCLHLGELEEASRRYQMINIKLDKCGGLTEGLTLAKAARAKNLGLMVGCMGGTSLSMAPAHVLAQFCDFVDLDSPLLLRNDRMGGFNYQSGQVIVGPNFCWGTGVSTT</sequence>
<protein>
    <recommendedName>
        <fullName evidence="5">Dipeptide epimerase</fullName>
        <ecNumber evidence="5">5.1.1.-</ecNumber>
    </recommendedName>
</protein>
<dbReference type="Pfam" id="PF13378">
    <property type="entry name" value="MR_MLE_C"/>
    <property type="match status" value="1"/>
</dbReference>
<evidence type="ECO:0000256" key="5">
    <source>
        <dbReference type="RuleBase" id="RU366006"/>
    </source>
</evidence>
<evidence type="ECO:0000259" key="6">
    <source>
        <dbReference type="SMART" id="SM00922"/>
    </source>
</evidence>
<dbReference type="RefSeq" id="WP_367855866.1">
    <property type="nucleotide sequence ID" value="NZ_JBFOHK010000006.1"/>
</dbReference>
<comment type="cofactor">
    <cofactor evidence="5">
        <name>Mg(2+)</name>
        <dbReference type="ChEBI" id="CHEBI:18420"/>
    </cofactor>
    <text evidence="5">Binds 1 Mg(2+) ion per subunit.</text>
</comment>
<organism evidence="7 8">
    <name type="scientific">Rhodanobacter lycopersici</name>
    <dbReference type="NCBI Taxonomy" id="3162487"/>
    <lineage>
        <taxon>Bacteria</taxon>
        <taxon>Pseudomonadati</taxon>
        <taxon>Pseudomonadota</taxon>
        <taxon>Gammaproteobacteria</taxon>
        <taxon>Lysobacterales</taxon>
        <taxon>Rhodanobacteraceae</taxon>
        <taxon>Rhodanobacter</taxon>
    </lineage>
</organism>
<dbReference type="PROSITE" id="PS00909">
    <property type="entry name" value="MR_MLE_2"/>
    <property type="match status" value="1"/>
</dbReference>